<evidence type="ECO:0000313" key="3">
    <source>
        <dbReference type="Proteomes" id="UP001595816"/>
    </source>
</evidence>
<proteinExistence type="predicted"/>
<dbReference type="RefSeq" id="WP_253753405.1">
    <property type="nucleotide sequence ID" value="NZ_JAMZDZ010000001.1"/>
</dbReference>
<keyword evidence="3" id="KW-1185">Reference proteome</keyword>
<dbReference type="Pfam" id="PF09604">
    <property type="entry name" value="Potass_KdpF"/>
    <property type="match status" value="1"/>
</dbReference>
<sequence>MSASNVAGLVLAVVLAAFLVFALIKPEKF</sequence>
<dbReference type="EMBL" id="JBHSAY010000009">
    <property type="protein sequence ID" value="MFC4132351.1"/>
    <property type="molecule type" value="Genomic_DNA"/>
</dbReference>
<name>A0ABV8LPH8_9ACTN</name>
<dbReference type="NCBIfam" id="TIGR02115">
    <property type="entry name" value="potass_kdpF"/>
    <property type="match status" value="1"/>
</dbReference>
<accession>A0ABV8LPH8</accession>
<dbReference type="Proteomes" id="UP001595816">
    <property type="component" value="Unassembled WGS sequence"/>
</dbReference>
<keyword evidence="1" id="KW-0472">Membrane</keyword>
<feature type="transmembrane region" description="Helical" evidence="1">
    <location>
        <begin position="6"/>
        <end position="24"/>
    </location>
</feature>
<keyword evidence="1" id="KW-1133">Transmembrane helix</keyword>
<reference evidence="3" key="1">
    <citation type="journal article" date="2019" name="Int. J. Syst. Evol. Microbiol.">
        <title>The Global Catalogue of Microorganisms (GCM) 10K type strain sequencing project: providing services to taxonomists for standard genome sequencing and annotation.</title>
        <authorList>
            <consortium name="The Broad Institute Genomics Platform"/>
            <consortium name="The Broad Institute Genome Sequencing Center for Infectious Disease"/>
            <person name="Wu L."/>
            <person name="Ma J."/>
        </authorList>
    </citation>
    <scope>NUCLEOTIDE SEQUENCE [LARGE SCALE GENOMIC DNA]</scope>
    <source>
        <strain evidence="3">CGMCC 4.7289</strain>
    </source>
</reference>
<organism evidence="2 3">
    <name type="scientific">Hamadaea flava</name>
    <dbReference type="NCBI Taxonomy" id="1742688"/>
    <lineage>
        <taxon>Bacteria</taxon>
        <taxon>Bacillati</taxon>
        <taxon>Actinomycetota</taxon>
        <taxon>Actinomycetes</taxon>
        <taxon>Micromonosporales</taxon>
        <taxon>Micromonosporaceae</taxon>
        <taxon>Hamadaea</taxon>
    </lineage>
</organism>
<gene>
    <name evidence="2" type="primary">kdpF</name>
    <name evidence="2" type="ORF">ACFOZ4_17225</name>
</gene>
<evidence type="ECO:0000313" key="2">
    <source>
        <dbReference type="EMBL" id="MFC4132351.1"/>
    </source>
</evidence>
<comment type="caution">
    <text evidence="2">The sequence shown here is derived from an EMBL/GenBank/DDBJ whole genome shotgun (WGS) entry which is preliminary data.</text>
</comment>
<dbReference type="InterPro" id="IPR011726">
    <property type="entry name" value="KdpF"/>
</dbReference>
<protein>
    <submittedName>
        <fullName evidence="2">K(+)-transporting ATPase subunit F</fullName>
    </submittedName>
</protein>
<keyword evidence="1" id="KW-0812">Transmembrane</keyword>
<evidence type="ECO:0000256" key="1">
    <source>
        <dbReference type="SAM" id="Phobius"/>
    </source>
</evidence>